<name>A0AAN5CI29_9BILA</name>
<feature type="non-terminal residue" evidence="1">
    <location>
        <position position="1"/>
    </location>
</feature>
<proteinExistence type="predicted"/>
<dbReference type="EMBL" id="BTRK01000004">
    <property type="protein sequence ID" value="GMR44779.1"/>
    <property type="molecule type" value="Genomic_DNA"/>
</dbReference>
<keyword evidence="2" id="KW-1185">Reference proteome</keyword>
<accession>A0AAN5CI29</accession>
<dbReference type="Proteomes" id="UP001328107">
    <property type="component" value="Unassembled WGS sequence"/>
</dbReference>
<evidence type="ECO:0000313" key="2">
    <source>
        <dbReference type="Proteomes" id="UP001328107"/>
    </source>
</evidence>
<dbReference type="AlphaFoldDB" id="A0AAN5CI29"/>
<evidence type="ECO:0000313" key="1">
    <source>
        <dbReference type="EMBL" id="GMR44779.1"/>
    </source>
</evidence>
<reference evidence="2" key="1">
    <citation type="submission" date="2022-10" db="EMBL/GenBank/DDBJ databases">
        <title>Genome assembly of Pristionchus species.</title>
        <authorList>
            <person name="Yoshida K."/>
            <person name="Sommer R.J."/>
        </authorList>
    </citation>
    <scope>NUCLEOTIDE SEQUENCE [LARGE SCALE GENOMIC DNA]</scope>
    <source>
        <strain evidence="2">RS5460</strain>
    </source>
</reference>
<comment type="caution">
    <text evidence="1">The sequence shown here is derived from an EMBL/GenBank/DDBJ whole genome shotgun (WGS) entry which is preliminary data.</text>
</comment>
<protein>
    <submittedName>
        <fullName evidence="1">Uncharacterized protein</fullName>
    </submittedName>
</protein>
<sequence length="67" mass="7940">WTRKEESEAAIVFLSQFVHFLVQELWAQMVEIADERQWERTLRIPANVAVEDNNVDEETSQDVKNHL</sequence>
<gene>
    <name evidence="1" type="ORF">PMAYCL1PPCAC_14974</name>
</gene>
<feature type="non-terminal residue" evidence="1">
    <location>
        <position position="67"/>
    </location>
</feature>
<organism evidence="1 2">
    <name type="scientific">Pristionchus mayeri</name>
    <dbReference type="NCBI Taxonomy" id="1317129"/>
    <lineage>
        <taxon>Eukaryota</taxon>
        <taxon>Metazoa</taxon>
        <taxon>Ecdysozoa</taxon>
        <taxon>Nematoda</taxon>
        <taxon>Chromadorea</taxon>
        <taxon>Rhabditida</taxon>
        <taxon>Rhabditina</taxon>
        <taxon>Diplogasteromorpha</taxon>
        <taxon>Diplogasteroidea</taxon>
        <taxon>Neodiplogasteridae</taxon>
        <taxon>Pristionchus</taxon>
    </lineage>
</organism>